<comment type="caution">
    <text evidence="1">The sequence shown here is derived from an EMBL/GenBank/DDBJ whole genome shotgun (WGS) entry which is preliminary data.</text>
</comment>
<gene>
    <name evidence="1" type="ORF">PXEA_LOCUS23731</name>
</gene>
<keyword evidence="2" id="KW-1185">Reference proteome</keyword>
<sequence>MPQGLGVYLPVNRSSTAASKPAQISSCDYVTSAANTVAEKAGLCSTSPEKGDFSFTGYTTRNNASIVDRGLDDLPVCTTSGPLPFGRNSITERHSQAPQQQFRRLPEAQAQAYFLQVKPIIFPSSCISKKIFNVAVR</sequence>
<dbReference type="AlphaFoldDB" id="A0A448X7T6"/>
<evidence type="ECO:0000313" key="2">
    <source>
        <dbReference type="Proteomes" id="UP000784294"/>
    </source>
</evidence>
<dbReference type="EMBL" id="CAAALY010111018">
    <property type="protein sequence ID" value="VEL30291.1"/>
    <property type="molecule type" value="Genomic_DNA"/>
</dbReference>
<reference evidence="1" key="1">
    <citation type="submission" date="2018-11" db="EMBL/GenBank/DDBJ databases">
        <authorList>
            <consortium name="Pathogen Informatics"/>
        </authorList>
    </citation>
    <scope>NUCLEOTIDE SEQUENCE</scope>
</reference>
<organism evidence="1 2">
    <name type="scientific">Protopolystoma xenopodis</name>
    <dbReference type="NCBI Taxonomy" id="117903"/>
    <lineage>
        <taxon>Eukaryota</taxon>
        <taxon>Metazoa</taxon>
        <taxon>Spiralia</taxon>
        <taxon>Lophotrochozoa</taxon>
        <taxon>Platyhelminthes</taxon>
        <taxon>Monogenea</taxon>
        <taxon>Polyopisthocotylea</taxon>
        <taxon>Polystomatidea</taxon>
        <taxon>Polystomatidae</taxon>
        <taxon>Protopolystoma</taxon>
    </lineage>
</organism>
<name>A0A448X7T6_9PLAT</name>
<protein>
    <submittedName>
        <fullName evidence="1">Uncharacterized protein</fullName>
    </submittedName>
</protein>
<accession>A0A448X7T6</accession>
<evidence type="ECO:0000313" key="1">
    <source>
        <dbReference type="EMBL" id="VEL30291.1"/>
    </source>
</evidence>
<proteinExistence type="predicted"/>
<dbReference type="Proteomes" id="UP000784294">
    <property type="component" value="Unassembled WGS sequence"/>
</dbReference>